<dbReference type="Gene3D" id="3.40.50.10610">
    <property type="entry name" value="ABC-type transport auxiliary lipoprotein component"/>
    <property type="match status" value="1"/>
</dbReference>
<dbReference type="EMBL" id="UOGL01000354">
    <property type="protein sequence ID" value="VAX39662.1"/>
    <property type="molecule type" value="Genomic_DNA"/>
</dbReference>
<dbReference type="InterPro" id="IPR014094">
    <property type="entry name" value="LpoB"/>
</dbReference>
<name>A0A3B1DFT8_9ZZZZ</name>
<evidence type="ECO:0000313" key="1">
    <source>
        <dbReference type="EMBL" id="VAX39662.1"/>
    </source>
</evidence>
<organism evidence="1">
    <name type="scientific">hydrothermal vent metagenome</name>
    <dbReference type="NCBI Taxonomy" id="652676"/>
    <lineage>
        <taxon>unclassified sequences</taxon>
        <taxon>metagenomes</taxon>
        <taxon>ecological metagenomes</taxon>
    </lineage>
</organism>
<dbReference type="Pfam" id="PF13036">
    <property type="entry name" value="LpoB"/>
    <property type="match status" value="1"/>
</dbReference>
<protein>
    <recommendedName>
        <fullName evidence="2">Curli production assembly/transport component CsgG</fullName>
    </recommendedName>
</protein>
<sequence length="335" mass="36693">MKKLITTALVCLFVLNTYAATTYAKDIKKTRIALFDLEVTKGVATQGVPIEAKALTDAVTTILSTVDNVTLVDRTEMLKVANEHRMNLTGLVDNGSAIKLGKFISANYVVVGRTSRIGQAYYLVLKLIDVETTVQSTVSVKSSAENGVEKLIENLQKPLSEKIAELQKPKENEEEKAFQALIKSAKPLKNKVVLLEVSEEHIERPLKDPAAQLAISHRLEKLGLKVIITKDPVDGWKKALLQTGKYGEQKVDYLLEGEGTSAFAARLHGLMSCRARVELRMIPVPGRVTLVTDRGVAAGVDLAEHLAAKKSLEEAGKQACDQIIARLLKKLSEKK</sequence>
<dbReference type="AlphaFoldDB" id="A0A3B1DFT8"/>
<accession>A0A3B1DFT8</accession>
<gene>
    <name evidence="1" type="ORF">MNBD_PLANCTO02-1584</name>
</gene>
<evidence type="ECO:0008006" key="2">
    <source>
        <dbReference type="Google" id="ProtNLM"/>
    </source>
</evidence>
<proteinExistence type="predicted"/>
<reference evidence="1" key="1">
    <citation type="submission" date="2018-06" db="EMBL/GenBank/DDBJ databases">
        <authorList>
            <person name="Zhirakovskaya E."/>
        </authorList>
    </citation>
    <scope>NUCLEOTIDE SEQUENCE</scope>
</reference>